<gene>
    <name evidence="1" type="ORF">METZ01_LOCUS229763</name>
</gene>
<reference evidence="1" key="1">
    <citation type="submission" date="2018-05" db="EMBL/GenBank/DDBJ databases">
        <authorList>
            <person name="Lanie J.A."/>
            <person name="Ng W.-L."/>
            <person name="Kazmierczak K.M."/>
            <person name="Andrzejewski T.M."/>
            <person name="Davidsen T.M."/>
            <person name="Wayne K.J."/>
            <person name="Tettelin H."/>
            <person name="Glass J.I."/>
            <person name="Rusch D."/>
            <person name="Podicherti R."/>
            <person name="Tsui H.-C.T."/>
            <person name="Winkler M.E."/>
        </authorList>
    </citation>
    <scope>NUCLEOTIDE SEQUENCE</scope>
</reference>
<dbReference type="EMBL" id="UINC01056643">
    <property type="protein sequence ID" value="SVB76909.1"/>
    <property type="molecule type" value="Genomic_DNA"/>
</dbReference>
<sequence>LPRTSILFRPHRFLRINWWRRRALPPGPLRLFYKTFIAIVGFPTLLI</sequence>
<proteinExistence type="predicted"/>
<accession>A0A382GPI8</accession>
<name>A0A382GPI8_9ZZZZ</name>
<dbReference type="AlphaFoldDB" id="A0A382GPI8"/>
<protein>
    <submittedName>
        <fullName evidence="1">Uncharacterized protein</fullName>
    </submittedName>
</protein>
<organism evidence="1">
    <name type="scientific">marine metagenome</name>
    <dbReference type="NCBI Taxonomy" id="408172"/>
    <lineage>
        <taxon>unclassified sequences</taxon>
        <taxon>metagenomes</taxon>
        <taxon>ecological metagenomes</taxon>
    </lineage>
</organism>
<evidence type="ECO:0000313" key="1">
    <source>
        <dbReference type="EMBL" id="SVB76909.1"/>
    </source>
</evidence>
<feature type="non-terminal residue" evidence="1">
    <location>
        <position position="1"/>
    </location>
</feature>